<dbReference type="PANTHER" id="PTHR43080">
    <property type="entry name" value="CBS DOMAIN-CONTAINING PROTEIN CBSX3, MITOCHONDRIAL"/>
    <property type="match status" value="1"/>
</dbReference>
<comment type="caution">
    <text evidence="4">The sequence shown here is derived from an EMBL/GenBank/DDBJ whole genome shotgun (WGS) entry which is preliminary data.</text>
</comment>
<feature type="domain" description="CBS" evidence="3">
    <location>
        <begin position="10"/>
        <end position="68"/>
    </location>
</feature>
<proteinExistence type="predicted"/>
<keyword evidence="1 2" id="KW-0129">CBS domain</keyword>
<dbReference type="SUPFAM" id="SSF54631">
    <property type="entry name" value="CBS-domain pair"/>
    <property type="match status" value="1"/>
</dbReference>
<dbReference type="InterPro" id="IPR046342">
    <property type="entry name" value="CBS_dom_sf"/>
</dbReference>
<dbReference type="Gene3D" id="3.10.580.10">
    <property type="entry name" value="CBS-domain"/>
    <property type="match status" value="1"/>
</dbReference>
<evidence type="ECO:0000313" key="5">
    <source>
        <dbReference type="Proteomes" id="UP000309550"/>
    </source>
</evidence>
<dbReference type="AlphaFoldDB" id="A0A5S3PM91"/>
<evidence type="ECO:0000259" key="3">
    <source>
        <dbReference type="PROSITE" id="PS51371"/>
    </source>
</evidence>
<dbReference type="SMART" id="SM00116">
    <property type="entry name" value="CBS"/>
    <property type="match status" value="2"/>
</dbReference>
<dbReference type="InterPro" id="IPR051257">
    <property type="entry name" value="Diverse_CBS-Domain"/>
</dbReference>
<sequence>MRAKTLQDLIGNGPVHVTEQQESIRSACTAMSAANIGALPVVEGKQLVGILSERDVIRRCVIVNRLPEDTTVKQVMTPNPQWLPADARPAEALEVMIKGRFRHLPVCEGGRIVGVVSLRDIPKDTINPIERFFRGARRRATV</sequence>
<keyword evidence="5" id="KW-1185">Reference proteome</keyword>
<evidence type="ECO:0000313" key="4">
    <source>
        <dbReference type="EMBL" id="TMM55528.1"/>
    </source>
</evidence>
<accession>A0A5S3PM91</accession>
<gene>
    <name evidence="4" type="ORF">FDT80_08245</name>
</gene>
<organism evidence="4 5">
    <name type="scientific">Sulfitobacter sabulilitoris</name>
    <dbReference type="NCBI Taxonomy" id="2562655"/>
    <lineage>
        <taxon>Bacteria</taxon>
        <taxon>Pseudomonadati</taxon>
        <taxon>Pseudomonadota</taxon>
        <taxon>Alphaproteobacteria</taxon>
        <taxon>Rhodobacterales</taxon>
        <taxon>Roseobacteraceae</taxon>
        <taxon>Sulfitobacter</taxon>
    </lineage>
</organism>
<dbReference type="InterPro" id="IPR000644">
    <property type="entry name" value="CBS_dom"/>
</dbReference>
<name>A0A5S3PM91_9RHOB</name>
<dbReference type="OrthoDB" id="9807125at2"/>
<evidence type="ECO:0000256" key="1">
    <source>
        <dbReference type="ARBA" id="ARBA00023122"/>
    </source>
</evidence>
<evidence type="ECO:0000256" key="2">
    <source>
        <dbReference type="PROSITE-ProRule" id="PRU00703"/>
    </source>
</evidence>
<dbReference type="PANTHER" id="PTHR43080:SF2">
    <property type="entry name" value="CBS DOMAIN-CONTAINING PROTEIN"/>
    <property type="match status" value="1"/>
</dbReference>
<feature type="domain" description="CBS" evidence="3">
    <location>
        <begin position="76"/>
        <end position="131"/>
    </location>
</feature>
<dbReference type="Pfam" id="PF00571">
    <property type="entry name" value="CBS"/>
    <property type="match status" value="2"/>
</dbReference>
<dbReference type="EMBL" id="VANS01000001">
    <property type="protein sequence ID" value="TMM55528.1"/>
    <property type="molecule type" value="Genomic_DNA"/>
</dbReference>
<dbReference type="PROSITE" id="PS51371">
    <property type="entry name" value="CBS"/>
    <property type="match status" value="2"/>
</dbReference>
<dbReference type="RefSeq" id="WP_138661695.1">
    <property type="nucleotide sequence ID" value="NZ_VANS01000001.1"/>
</dbReference>
<dbReference type="Proteomes" id="UP000309550">
    <property type="component" value="Unassembled WGS sequence"/>
</dbReference>
<reference evidence="4 5" key="1">
    <citation type="submission" date="2019-05" db="EMBL/GenBank/DDBJ databases">
        <title>Sulfitobacter sabulilitoris sp. nov., isolated from a marine sand.</title>
        <authorList>
            <person name="Yoon J.-H."/>
        </authorList>
    </citation>
    <scope>NUCLEOTIDE SEQUENCE [LARGE SCALE GENOMIC DNA]</scope>
    <source>
        <strain evidence="4 5">HSMS-29</strain>
    </source>
</reference>
<protein>
    <submittedName>
        <fullName evidence="4">CBS domain-containing protein</fullName>
    </submittedName>
</protein>